<dbReference type="PROSITE" id="PS50297">
    <property type="entry name" value="ANK_REP_REGION"/>
    <property type="match status" value="1"/>
</dbReference>
<dbReference type="InterPro" id="IPR002110">
    <property type="entry name" value="Ankyrin_rpt"/>
</dbReference>
<evidence type="ECO:0000313" key="4">
    <source>
        <dbReference type="EMBL" id="CAL4060986.1"/>
    </source>
</evidence>
<dbReference type="EMBL" id="CAXKWB010000484">
    <property type="protein sequence ID" value="CAL4060986.1"/>
    <property type="molecule type" value="Genomic_DNA"/>
</dbReference>
<gene>
    <name evidence="4" type="ORF">MNOR_LOCUS1736</name>
</gene>
<dbReference type="SUPFAM" id="SSF48403">
    <property type="entry name" value="Ankyrin repeat"/>
    <property type="match status" value="1"/>
</dbReference>
<dbReference type="Gene3D" id="1.25.40.20">
    <property type="entry name" value="Ankyrin repeat-containing domain"/>
    <property type="match status" value="1"/>
</dbReference>
<keyword evidence="1" id="KW-0677">Repeat</keyword>
<reference evidence="4 5" key="1">
    <citation type="submission" date="2024-05" db="EMBL/GenBank/DDBJ databases">
        <authorList>
            <person name="Wallberg A."/>
        </authorList>
    </citation>
    <scope>NUCLEOTIDE SEQUENCE [LARGE SCALE GENOMIC DNA]</scope>
</reference>
<dbReference type="PANTHER" id="PTHR24171:SF8">
    <property type="entry name" value="BRCA1-ASSOCIATED RING DOMAIN PROTEIN 1"/>
    <property type="match status" value="1"/>
</dbReference>
<evidence type="ECO:0000256" key="1">
    <source>
        <dbReference type="ARBA" id="ARBA00022737"/>
    </source>
</evidence>
<dbReference type="PANTHER" id="PTHR24171">
    <property type="entry name" value="ANKYRIN REPEAT DOMAIN-CONTAINING PROTEIN 39-RELATED"/>
    <property type="match status" value="1"/>
</dbReference>
<evidence type="ECO:0000256" key="3">
    <source>
        <dbReference type="PROSITE-ProRule" id="PRU00023"/>
    </source>
</evidence>
<sequence length="136" mass="14404">MVLIERGANVSIKDKGSQTALLVATEKSGSLPIVEALVNAGIDISFVNKVGNTALHLAAKFNRTDIAELLLNNSTNPRTQNNQGATPGDLARINMVDSFIDATITPAASTSLGYQHKVLVRVVICGVAMAMLKYHS</sequence>
<dbReference type="SMART" id="SM00248">
    <property type="entry name" value="ANK"/>
    <property type="match status" value="2"/>
</dbReference>
<keyword evidence="5" id="KW-1185">Reference proteome</keyword>
<evidence type="ECO:0000256" key="2">
    <source>
        <dbReference type="ARBA" id="ARBA00023043"/>
    </source>
</evidence>
<dbReference type="GO" id="GO:0004842">
    <property type="term" value="F:ubiquitin-protein transferase activity"/>
    <property type="evidence" value="ECO:0007669"/>
    <property type="project" value="TreeGrafter"/>
</dbReference>
<dbReference type="PROSITE" id="PS50088">
    <property type="entry name" value="ANK_REPEAT"/>
    <property type="match status" value="1"/>
</dbReference>
<dbReference type="GO" id="GO:0070531">
    <property type="term" value="C:BRCA1-A complex"/>
    <property type="evidence" value="ECO:0007669"/>
    <property type="project" value="TreeGrafter"/>
</dbReference>
<dbReference type="GO" id="GO:0085020">
    <property type="term" value="P:protein K6-linked ubiquitination"/>
    <property type="evidence" value="ECO:0007669"/>
    <property type="project" value="TreeGrafter"/>
</dbReference>
<keyword evidence="2 3" id="KW-0040">ANK repeat</keyword>
<dbReference type="AlphaFoldDB" id="A0AAV2PNF4"/>
<protein>
    <submittedName>
        <fullName evidence="4">Uncharacterized protein</fullName>
    </submittedName>
</protein>
<comment type="caution">
    <text evidence="4">The sequence shown here is derived from an EMBL/GenBank/DDBJ whole genome shotgun (WGS) entry which is preliminary data.</text>
</comment>
<feature type="non-terminal residue" evidence="4">
    <location>
        <position position="136"/>
    </location>
</feature>
<evidence type="ECO:0000313" key="5">
    <source>
        <dbReference type="Proteomes" id="UP001497623"/>
    </source>
</evidence>
<dbReference type="Pfam" id="PF12796">
    <property type="entry name" value="Ank_2"/>
    <property type="match status" value="1"/>
</dbReference>
<dbReference type="GO" id="GO:0031436">
    <property type="term" value="C:BRCA1-BARD1 complex"/>
    <property type="evidence" value="ECO:0007669"/>
    <property type="project" value="TreeGrafter"/>
</dbReference>
<accession>A0AAV2PNF4</accession>
<name>A0AAV2PNF4_MEGNR</name>
<proteinExistence type="predicted"/>
<feature type="repeat" description="ANK" evidence="3">
    <location>
        <begin position="50"/>
        <end position="82"/>
    </location>
</feature>
<dbReference type="Proteomes" id="UP001497623">
    <property type="component" value="Unassembled WGS sequence"/>
</dbReference>
<organism evidence="4 5">
    <name type="scientific">Meganyctiphanes norvegica</name>
    <name type="common">Northern krill</name>
    <name type="synonym">Thysanopoda norvegica</name>
    <dbReference type="NCBI Taxonomy" id="48144"/>
    <lineage>
        <taxon>Eukaryota</taxon>
        <taxon>Metazoa</taxon>
        <taxon>Ecdysozoa</taxon>
        <taxon>Arthropoda</taxon>
        <taxon>Crustacea</taxon>
        <taxon>Multicrustacea</taxon>
        <taxon>Malacostraca</taxon>
        <taxon>Eumalacostraca</taxon>
        <taxon>Eucarida</taxon>
        <taxon>Euphausiacea</taxon>
        <taxon>Euphausiidae</taxon>
        <taxon>Meganyctiphanes</taxon>
    </lineage>
</organism>
<dbReference type="InterPro" id="IPR036770">
    <property type="entry name" value="Ankyrin_rpt-contain_sf"/>
</dbReference>